<dbReference type="SUPFAM" id="SSF52540">
    <property type="entry name" value="P-loop containing nucleoside triphosphate hydrolases"/>
    <property type="match status" value="1"/>
</dbReference>
<feature type="region of interest" description="Disordered" evidence="10">
    <location>
        <begin position="514"/>
        <end position="536"/>
    </location>
</feature>
<comment type="similarity">
    <text evidence="2">In the central section; belongs to the CRISPR-associated helicase Cas3 family.</text>
</comment>
<dbReference type="CDD" id="cd09641">
    <property type="entry name" value="Cas3''_I"/>
    <property type="match status" value="1"/>
</dbReference>
<evidence type="ECO:0000259" key="11">
    <source>
        <dbReference type="PROSITE" id="PS51643"/>
    </source>
</evidence>
<keyword evidence="3" id="KW-0540">Nuclease</keyword>
<dbReference type="Pfam" id="PF00270">
    <property type="entry name" value="DEAD"/>
    <property type="match status" value="1"/>
</dbReference>
<dbReference type="InterPro" id="IPR027417">
    <property type="entry name" value="P-loop_NTPase"/>
</dbReference>
<dbReference type="RefSeq" id="WP_382345286.1">
    <property type="nucleotide sequence ID" value="NZ_JBHMBP010000001.1"/>
</dbReference>
<dbReference type="Gene3D" id="1.10.3210.30">
    <property type="match status" value="1"/>
</dbReference>
<evidence type="ECO:0000256" key="2">
    <source>
        <dbReference type="ARBA" id="ARBA00009046"/>
    </source>
</evidence>
<dbReference type="InterPro" id="IPR006474">
    <property type="entry name" value="Helicase_Cas3_CRISPR-ass_core"/>
</dbReference>
<dbReference type="InterPro" id="IPR014001">
    <property type="entry name" value="Helicase_ATP-bd"/>
</dbReference>
<evidence type="ECO:0000256" key="7">
    <source>
        <dbReference type="ARBA" id="ARBA00022806"/>
    </source>
</evidence>
<evidence type="ECO:0000256" key="6">
    <source>
        <dbReference type="ARBA" id="ARBA00022801"/>
    </source>
</evidence>
<accession>A0ABW2DE65</accession>
<sequence>MRCPLRIAWNASEFDSAVLTCWGKSSHSDDGAWMPLHRHLSDTAAVARHLFHRFLPDSVRRTLAAAMPGGEEDAAVLCTWLASVHDIGKATPAFAMQVPWLFAAMEAEGLTARDQVKADRRQAPHATAGMLILDRWLEDQHNWDPQRTKQISIVVGGHHGLPPDGMQCETALSRPHLLGWSRHDHPHWRRTQFALLDWAAESSGAVDRLGDWRQVKLPQQVQVLLTGLVIMADWIASNPALFPYRTDTAFDQARIRSGLAELDLTAPWNAVVPEPGEHLLSARFGLPKHYRLRPVQRTALAEAAAAPGAGLMIIEAPMGEGKTEAALLAAETLAAKSGAGGCYIALPTRATSDAMFDRTLEWARRLPDRRVERGDHSIALAHAKAFANTRFTRLFHRGAASAVAQDEAGHGPDARLIAHWWMAGRKKTMFNSFVVGTIDQLLFAALKAKHLAMRHLDLAGKVVIIDEAHAYDVYMGVYFDTALEWLASYGVPVVILSATLPARRRCELVAAYEKGRNGPRPPAGRRRRPAPTPAELHPELLGDIGYPAVITAGTEGPVRITPVESSGRATAVEVRAIKDDPASLIGMLQRELDGGGCALVIRNTVKRVQQTAEDLRDAFGPKLVTVAHSRFAAPDRADKDELLRTLFGPPDNGHKRPATHIVVASQVAEQSLDIDFDLLVTDLAPADLVLQRMGRLHRHERPERTLPARCYLTGVDWDAETPEPVPGSVRVYGAWTLLRSAAVLHPYLDGGRMVILPGDIAPLVQTAYGTIDIGPESWLPAFAAAEAQAQAKRADQLHRAKTYRIQSPSAAGSPILGWLHGGDPLQDEESPEGRAMVRDIPADTLEVLLIARDGDHFTTLPWLKRHRRVALPTTTCPDDDLAKAIAATTLNLPVEMSTPDVIDALERRHPWLDAWQSSRDLEGQLVLDIDPDAGTDLAGFHLDYDRHDGLRVRRL</sequence>
<protein>
    <submittedName>
        <fullName evidence="12">CRISPR-associated helicase Cas3</fullName>
    </submittedName>
</protein>
<dbReference type="InterPro" id="IPR038257">
    <property type="entry name" value="CRISPR-assoc_Cas3_HD_sf"/>
</dbReference>
<evidence type="ECO:0000256" key="5">
    <source>
        <dbReference type="ARBA" id="ARBA00022741"/>
    </source>
</evidence>
<keyword evidence="8" id="KW-0067">ATP-binding</keyword>
<keyword evidence="13" id="KW-1185">Reference proteome</keyword>
<keyword evidence="7" id="KW-0347">Helicase</keyword>
<dbReference type="Pfam" id="PF18019">
    <property type="entry name" value="Cas3_HD"/>
    <property type="match status" value="1"/>
</dbReference>
<organism evidence="12 13">
    <name type="scientific">Glycomyces mayteni</name>
    <dbReference type="NCBI Taxonomy" id="543887"/>
    <lineage>
        <taxon>Bacteria</taxon>
        <taxon>Bacillati</taxon>
        <taxon>Actinomycetota</taxon>
        <taxon>Actinomycetes</taxon>
        <taxon>Glycomycetales</taxon>
        <taxon>Glycomycetaceae</taxon>
        <taxon>Glycomyces</taxon>
    </lineage>
</organism>
<dbReference type="InterPro" id="IPR006483">
    <property type="entry name" value="CRISPR-assoc_Cas3_HD"/>
</dbReference>
<dbReference type="InterPro" id="IPR011545">
    <property type="entry name" value="DEAD/DEAH_box_helicase_dom"/>
</dbReference>
<evidence type="ECO:0000256" key="10">
    <source>
        <dbReference type="SAM" id="MobiDB-lite"/>
    </source>
</evidence>
<evidence type="ECO:0000256" key="8">
    <source>
        <dbReference type="ARBA" id="ARBA00022840"/>
    </source>
</evidence>
<evidence type="ECO:0000256" key="4">
    <source>
        <dbReference type="ARBA" id="ARBA00022723"/>
    </source>
</evidence>
<dbReference type="NCBIfam" id="TIGR01596">
    <property type="entry name" value="cas3_HD"/>
    <property type="match status" value="1"/>
</dbReference>
<proteinExistence type="inferred from homology"/>
<dbReference type="Gene3D" id="3.40.50.300">
    <property type="entry name" value="P-loop containing nucleotide triphosphate hydrolases"/>
    <property type="match status" value="2"/>
</dbReference>
<keyword evidence="5" id="KW-0547">Nucleotide-binding</keyword>
<keyword evidence="6" id="KW-0378">Hydrolase</keyword>
<feature type="domain" description="HD Cas3-type" evidence="11">
    <location>
        <begin position="29"/>
        <end position="235"/>
    </location>
</feature>
<dbReference type="InterPro" id="IPR050547">
    <property type="entry name" value="DEAD_box_RNA_helicases"/>
</dbReference>
<comment type="caution">
    <text evidence="12">The sequence shown here is derived from an EMBL/GenBank/DDBJ whole genome shotgun (WGS) entry which is preliminary data.</text>
</comment>
<feature type="region of interest" description="Disordered" evidence="10">
    <location>
        <begin position="814"/>
        <end position="833"/>
    </location>
</feature>
<dbReference type="PANTHER" id="PTHR47963">
    <property type="entry name" value="DEAD-BOX ATP-DEPENDENT RNA HELICASE 47, MITOCHONDRIAL"/>
    <property type="match status" value="1"/>
</dbReference>
<gene>
    <name evidence="12" type="primary">cas3</name>
    <name evidence="12" type="ORF">ACFQS3_19620</name>
</gene>
<evidence type="ECO:0000313" key="12">
    <source>
        <dbReference type="EMBL" id="MFC6959408.1"/>
    </source>
</evidence>
<evidence type="ECO:0000256" key="1">
    <source>
        <dbReference type="ARBA" id="ARBA00006847"/>
    </source>
</evidence>
<dbReference type="InterPro" id="IPR054712">
    <property type="entry name" value="Cas3-like_dom"/>
</dbReference>
<evidence type="ECO:0000256" key="3">
    <source>
        <dbReference type="ARBA" id="ARBA00022722"/>
    </source>
</evidence>
<keyword evidence="4" id="KW-0479">Metal-binding</keyword>
<dbReference type="PANTHER" id="PTHR47963:SF9">
    <property type="entry name" value="CRISPR-ASSOCIATED ENDONUCLEASE_HELICASE CAS3"/>
    <property type="match status" value="1"/>
</dbReference>
<dbReference type="Proteomes" id="UP001596470">
    <property type="component" value="Unassembled WGS sequence"/>
</dbReference>
<dbReference type="Pfam" id="PF22590">
    <property type="entry name" value="Cas3-like_C_2"/>
    <property type="match status" value="1"/>
</dbReference>
<dbReference type="NCBIfam" id="TIGR01587">
    <property type="entry name" value="cas3_core"/>
    <property type="match status" value="1"/>
</dbReference>
<comment type="similarity">
    <text evidence="1">In the N-terminal section; belongs to the CRISPR-associated nuclease Cas3-HD family.</text>
</comment>
<dbReference type="SMART" id="SM00487">
    <property type="entry name" value="DEXDc"/>
    <property type="match status" value="1"/>
</dbReference>
<dbReference type="Pfam" id="PF18395">
    <property type="entry name" value="Cas3_C"/>
    <property type="match status" value="1"/>
</dbReference>
<reference evidence="13" key="1">
    <citation type="journal article" date="2019" name="Int. J. Syst. Evol. Microbiol.">
        <title>The Global Catalogue of Microorganisms (GCM) 10K type strain sequencing project: providing services to taxonomists for standard genome sequencing and annotation.</title>
        <authorList>
            <consortium name="The Broad Institute Genomics Platform"/>
            <consortium name="The Broad Institute Genome Sequencing Center for Infectious Disease"/>
            <person name="Wu L."/>
            <person name="Ma J."/>
        </authorList>
    </citation>
    <scope>NUCLEOTIDE SEQUENCE [LARGE SCALE GENOMIC DNA]</scope>
    <source>
        <strain evidence="13">KACC 12634</strain>
    </source>
</reference>
<keyword evidence="9" id="KW-0051">Antiviral defense</keyword>
<name>A0ABW2DE65_9ACTN</name>
<dbReference type="InterPro" id="IPR041372">
    <property type="entry name" value="Cas3_C"/>
</dbReference>
<evidence type="ECO:0000313" key="13">
    <source>
        <dbReference type="Proteomes" id="UP001596470"/>
    </source>
</evidence>
<dbReference type="PROSITE" id="PS51643">
    <property type="entry name" value="HD_CAS3"/>
    <property type="match status" value="1"/>
</dbReference>
<dbReference type="EMBL" id="JBHSYS010000004">
    <property type="protein sequence ID" value="MFC6959408.1"/>
    <property type="molecule type" value="Genomic_DNA"/>
</dbReference>
<dbReference type="CDD" id="cd17930">
    <property type="entry name" value="DEXHc_cas3"/>
    <property type="match status" value="1"/>
</dbReference>
<evidence type="ECO:0000256" key="9">
    <source>
        <dbReference type="ARBA" id="ARBA00023118"/>
    </source>
</evidence>